<dbReference type="SUPFAM" id="SSF46785">
    <property type="entry name" value="Winged helix' DNA-binding domain"/>
    <property type="match status" value="1"/>
</dbReference>
<keyword evidence="2" id="KW-0677">Repeat</keyword>
<keyword evidence="4" id="KW-1133">Transmembrane helix</keyword>
<dbReference type="InterPro" id="IPR035897">
    <property type="entry name" value="Toll_tir_struct_dom_sf"/>
</dbReference>
<dbReference type="PANTHER" id="PTHR11017:SF578">
    <property type="entry name" value="ADP-RIBOSYL CYCLASE_CYCLIC ADP-RIBOSE HYDROLASE"/>
    <property type="match status" value="1"/>
</dbReference>
<dbReference type="SUPFAM" id="SSF52540">
    <property type="entry name" value="P-loop containing nucleoside triphosphate hydrolases"/>
    <property type="match status" value="1"/>
</dbReference>
<reference evidence="7" key="2">
    <citation type="submission" date="2019-10" db="EMBL/GenBank/DDBJ databases">
        <title>A de novo genome assembly of a pear dwarfing rootstock.</title>
        <authorList>
            <person name="Wang F."/>
            <person name="Wang J."/>
            <person name="Li S."/>
            <person name="Zhang Y."/>
            <person name="Fang M."/>
            <person name="Ma L."/>
            <person name="Zhao Y."/>
            <person name="Jiang S."/>
        </authorList>
    </citation>
    <scope>NUCLEOTIDE SEQUENCE [LARGE SCALE GENOMIC DNA]</scope>
</reference>
<evidence type="ECO:0000256" key="4">
    <source>
        <dbReference type="SAM" id="Phobius"/>
    </source>
</evidence>
<evidence type="ECO:0000313" key="7">
    <source>
        <dbReference type="Proteomes" id="UP000327157"/>
    </source>
</evidence>
<dbReference type="InterPro" id="IPR058192">
    <property type="entry name" value="WHD_ROQ1-like"/>
</dbReference>
<dbReference type="Gene3D" id="1.10.8.430">
    <property type="entry name" value="Helical domain of apoptotic protease-activating factors"/>
    <property type="match status" value="1"/>
</dbReference>
<feature type="transmembrane region" description="Helical" evidence="4">
    <location>
        <begin position="627"/>
        <end position="656"/>
    </location>
</feature>
<keyword evidence="4" id="KW-0472">Membrane</keyword>
<dbReference type="PANTHER" id="PTHR11017">
    <property type="entry name" value="LEUCINE-RICH REPEAT-CONTAINING PROTEIN"/>
    <property type="match status" value="1"/>
</dbReference>
<name>A0A5N5FVF5_9ROSA</name>
<evidence type="ECO:0000256" key="3">
    <source>
        <dbReference type="ARBA" id="ARBA00022821"/>
    </source>
</evidence>
<dbReference type="InterPro" id="IPR042197">
    <property type="entry name" value="Apaf_helical"/>
</dbReference>
<dbReference type="InterPro" id="IPR002182">
    <property type="entry name" value="NB-ARC"/>
</dbReference>
<dbReference type="SUPFAM" id="SSF52200">
    <property type="entry name" value="Toll/Interleukin receptor TIR domain"/>
    <property type="match status" value="1"/>
</dbReference>
<dbReference type="EMBL" id="SMOL01000559">
    <property type="protein sequence ID" value="KAB2606877.1"/>
    <property type="molecule type" value="Genomic_DNA"/>
</dbReference>
<dbReference type="Proteomes" id="UP000327157">
    <property type="component" value="Chromosome 11"/>
</dbReference>
<dbReference type="GO" id="GO:0043531">
    <property type="term" value="F:ADP binding"/>
    <property type="evidence" value="ECO:0007669"/>
    <property type="project" value="InterPro"/>
</dbReference>
<dbReference type="PROSITE" id="PS50104">
    <property type="entry name" value="TIR"/>
    <property type="match status" value="1"/>
</dbReference>
<evidence type="ECO:0000313" key="6">
    <source>
        <dbReference type="EMBL" id="KAB2606877.1"/>
    </source>
</evidence>
<reference evidence="6 7" key="3">
    <citation type="submission" date="2019-11" db="EMBL/GenBank/DDBJ databases">
        <title>A de novo genome assembly of a pear dwarfing rootstock.</title>
        <authorList>
            <person name="Wang F."/>
            <person name="Wang J."/>
            <person name="Li S."/>
            <person name="Zhang Y."/>
            <person name="Fang M."/>
            <person name="Ma L."/>
            <person name="Zhao Y."/>
            <person name="Jiang S."/>
        </authorList>
    </citation>
    <scope>NUCLEOTIDE SEQUENCE [LARGE SCALE GENOMIC DNA]</scope>
    <source>
        <strain evidence="6">S2</strain>
        <tissue evidence="6">Leaf</tissue>
    </source>
</reference>
<dbReference type="Pfam" id="PF00931">
    <property type="entry name" value="NB-ARC"/>
    <property type="match status" value="1"/>
</dbReference>
<dbReference type="InterPro" id="IPR000157">
    <property type="entry name" value="TIR_dom"/>
</dbReference>
<dbReference type="SMART" id="SM00255">
    <property type="entry name" value="TIR"/>
    <property type="match status" value="1"/>
</dbReference>
<organism evidence="6 7">
    <name type="scientific">Pyrus ussuriensis x Pyrus communis</name>
    <dbReference type="NCBI Taxonomy" id="2448454"/>
    <lineage>
        <taxon>Eukaryota</taxon>
        <taxon>Viridiplantae</taxon>
        <taxon>Streptophyta</taxon>
        <taxon>Embryophyta</taxon>
        <taxon>Tracheophyta</taxon>
        <taxon>Spermatophyta</taxon>
        <taxon>Magnoliopsida</taxon>
        <taxon>eudicotyledons</taxon>
        <taxon>Gunneridae</taxon>
        <taxon>Pentapetalae</taxon>
        <taxon>rosids</taxon>
        <taxon>fabids</taxon>
        <taxon>Rosales</taxon>
        <taxon>Rosaceae</taxon>
        <taxon>Amygdaloideae</taxon>
        <taxon>Maleae</taxon>
        <taxon>Pyrus</taxon>
    </lineage>
</organism>
<evidence type="ECO:0000256" key="1">
    <source>
        <dbReference type="ARBA" id="ARBA00022614"/>
    </source>
</evidence>
<proteinExistence type="predicted"/>
<dbReference type="Pfam" id="PF01582">
    <property type="entry name" value="TIR"/>
    <property type="match status" value="1"/>
</dbReference>
<keyword evidence="4" id="KW-0812">Transmembrane</keyword>
<keyword evidence="1" id="KW-0433">Leucine-rich repeat</keyword>
<dbReference type="GO" id="GO:0006952">
    <property type="term" value="P:defense response"/>
    <property type="evidence" value="ECO:0007669"/>
    <property type="project" value="UniProtKB-KW"/>
</dbReference>
<feature type="transmembrane region" description="Helical" evidence="4">
    <location>
        <begin position="668"/>
        <end position="686"/>
    </location>
</feature>
<dbReference type="Gene3D" id="3.40.50.300">
    <property type="entry name" value="P-loop containing nucleotide triphosphate hydrolases"/>
    <property type="match status" value="1"/>
</dbReference>
<feature type="domain" description="TIR" evidence="5">
    <location>
        <begin position="18"/>
        <end position="181"/>
    </location>
</feature>
<dbReference type="PRINTS" id="PR00364">
    <property type="entry name" value="DISEASERSIST"/>
</dbReference>
<dbReference type="InterPro" id="IPR036390">
    <property type="entry name" value="WH_DNA-bd_sf"/>
</dbReference>
<dbReference type="InterPro" id="IPR027417">
    <property type="entry name" value="P-loop_NTPase"/>
</dbReference>
<dbReference type="InterPro" id="IPR044974">
    <property type="entry name" value="Disease_R_plants"/>
</dbReference>
<comment type="caution">
    <text evidence="6">The sequence shown here is derived from an EMBL/GenBank/DDBJ whole genome shotgun (WGS) entry which is preliminary data.</text>
</comment>
<dbReference type="GO" id="GO:0007165">
    <property type="term" value="P:signal transduction"/>
    <property type="evidence" value="ECO:0007669"/>
    <property type="project" value="InterPro"/>
</dbReference>
<dbReference type="Pfam" id="PF23282">
    <property type="entry name" value="WHD_ROQ1"/>
    <property type="match status" value="1"/>
</dbReference>
<protein>
    <submittedName>
        <fullName evidence="6">TMV resistance protein N-like</fullName>
    </submittedName>
</protein>
<sequence>MTTRQGASSSSSSVNHLWKYDIFICYRSLDTHNNFTYNLHNNFIQKGIKAYLFRRGEELSFPTLVKIIEESRVSVIVFSENFASSEWCLEELVKILQCRESQQQIVWPIYYKVDPLDVRYQKGSFGEALADFESKYIKNMEKVLMWRTALTEATNLDGWYFLEGHESKFIHNFVEELSVQVLNRKYLNVANYPVGIDSHLRVMSELLGIGVNDIRMVGIWGTEGIGKTTVAKAVYNSIAHNFDGSCFLENVREKSMTSRGLVQLQNIVLSDVQGGKQLEVINVDKGIQVIKERLSNKRVLLILDGVDQLDQLNKLAGRSDWFGLGSRIVITTRDKRLLTAHQVDLIYNVMGLEFDEALELFNWNAFRTNKIPDDYAKLASTIVEFAQGLPLTLVVLGSFLCGRSVDEWKTALDGYRRVPNLDIQEILKINYNVLEDQVKEVFLDIACFLNGKYKNYVIKMLESCHLNPEYAVKVLVQRALINIKDDHIWVSESLEEMGKGIVHQDSLVEPGKRSRLWFYKENVKHVLTENTGTCEIKGMIGKFPKSDEIFLSGKSFSKVVSTKWTFLLMASLCQEILSLAFDQASSPKKPQYALIGMLLAFASLLTCIWELIHKGKKEKAVISRFGMLWWLFGSLPQFYALVAGIAQCICSIVQYVCFIRHDQNPIKVSLLPAIFLVCLATSRLTWNQMQQKSDY</sequence>
<gene>
    <name evidence="6" type="ORF">D8674_006594</name>
</gene>
<reference evidence="6 7" key="1">
    <citation type="submission" date="2019-09" db="EMBL/GenBank/DDBJ databases">
        <authorList>
            <person name="Ou C."/>
        </authorList>
    </citation>
    <scope>NUCLEOTIDE SEQUENCE [LARGE SCALE GENOMIC DNA]</scope>
    <source>
        <strain evidence="6">S2</strain>
        <tissue evidence="6">Leaf</tissue>
    </source>
</reference>
<dbReference type="Gene3D" id="3.40.50.10140">
    <property type="entry name" value="Toll/interleukin-1 receptor homology (TIR) domain"/>
    <property type="match status" value="1"/>
</dbReference>
<keyword evidence="7" id="KW-1185">Reference proteome</keyword>
<dbReference type="AlphaFoldDB" id="A0A5N5FVF5"/>
<evidence type="ECO:0000259" key="5">
    <source>
        <dbReference type="PROSITE" id="PS50104"/>
    </source>
</evidence>
<feature type="transmembrane region" description="Helical" evidence="4">
    <location>
        <begin position="593"/>
        <end position="612"/>
    </location>
</feature>
<dbReference type="OrthoDB" id="1164203at2759"/>
<accession>A0A5N5FVF5</accession>
<keyword evidence="3" id="KW-0611">Plant defense</keyword>
<evidence type="ECO:0000256" key="2">
    <source>
        <dbReference type="ARBA" id="ARBA00022737"/>
    </source>
</evidence>